<keyword evidence="4 7" id="KW-0833">Ubl conjugation pathway</keyword>
<evidence type="ECO:0000256" key="1">
    <source>
        <dbReference type="ARBA" id="ARBA00022598"/>
    </source>
</evidence>
<comment type="catalytic activity">
    <reaction evidence="7">
        <text>ATP + [prokaryotic ubiquitin-like protein]-L-glutamate + [protein]-L-lysine = ADP + phosphate + N(6)-([prokaryotic ubiquitin-like protein]-gamma-L-glutamyl)-[protein]-L-lysine.</text>
        <dbReference type="EC" id="6.3.1.19"/>
    </reaction>
</comment>
<evidence type="ECO:0000313" key="10">
    <source>
        <dbReference type="Proteomes" id="UP001595701"/>
    </source>
</evidence>
<keyword evidence="2 7" id="KW-0479">Metal-binding</keyword>
<evidence type="ECO:0000256" key="5">
    <source>
        <dbReference type="ARBA" id="ARBA00022840"/>
    </source>
</evidence>
<feature type="binding site" evidence="7">
    <location>
        <position position="63"/>
    </location>
    <ligand>
        <name>Mg(2+)</name>
        <dbReference type="ChEBI" id="CHEBI:18420"/>
    </ligand>
</feature>
<comment type="pathway">
    <text evidence="7">Protein degradation; proteasomal Pup-dependent pathway.</text>
</comment>
<keyword evidence="3 7" id="KW-0547">Nucleotide-binding</keyword>
<accession>A0ABV7SJP6</accession>
<feature type="binding site" evidence="7">
    <location>
        <position position="420"/>
    </location>
    <ligand>
        <name>ATP</name>
        <dbReference type="ChEBI" id="CHEBI:30616"/>
    </ligand>
</feature>
<dbReference type="NCBIfam" id="TIGR03686">
    <property type="entry name" value="pupylate_PafA"/>
    <property type="match status" value="1"/>
</dbReference>
<keyword evidence="1 7" id="KW-0436">Ligase</keyword>
<sequence length="453" mass="52160">MDRRIFGLENEYGVTCTFRGQRRLSPDEVARYLFRRVVSWGRSSNVFLRNGARLYLDVGSHPEYATPECDNVTELVTHDKAGERILEGLLVDAERRLHEEGIAGDVYLFKNNTDSAGNSYGCHENYLVARHGEFSRLADILIPFLVTRQLLCGAGKVLQTPRGAVYCVSQRAEHIWEGVSSATTRSRPIINTRDEPHADAERYRRLHVIVGDSNMSETTMLLKVGATDLVLRMIEAGTVMRDLTLENPIRAIREVSHDITGRRKVRLASGREASALEVQREYYEKAVDFCERRGIRTGTVEQVLELWGRTLDAIESEDLDRIGTEIDWVMKYKLIERYRAKHNMTMSHPRVAQIDLAYHDIHRRRGLYYLLEKKGQATRICNDLKIFEGKSVPPQTTRARLRGDFIRRAQEQRRDFTVDWVHLKLNDQAQRTVLCKDPFRSVDDRVEKLIAGM</sequence>
<dbReference type="PANTHER" id="PTHR42307:SF3">
    <property type="entry name" value="PUP--PROTEIN LIGASE"/>
    <property type="match status" value="1"/>
</dbReference>
<dbReference type="EMBL" id="JBHRWR010000028">
    <property type="protein sequence ID" value="MFC3577214.1"/>
    <property type="molecule type" value="Genomic_DNA"/>
</dbReference>
<name>A0ABV7SJP6_9ACTN</name>
<dbReference type="PANTHER" id="PTHR42307">
    <property type="entry name" value="PUP DEAMIDASE/DEPUPYLASE"/>
    <property type="match status" value="1"/>
</dbReference>
<dbReference type="InterPro" id="IPR004347">
    <property type="entry name" value="Pup_ligase/deamidase"/>
</dbReference>
<evidence type="ECO:0000313" key="9">
    <source>
        <dbReference type="EMBL" id="MFC3577214.1"/>
    </source>
</evidence>
<comment type="similarity">
    <text evidence="7">Belongs to the Pup ligase/Pup deamidase family. Pup-conjugating enzyme subfamily.</text>
</comment>
<protein>
    <recommendedName>
        <fullName evidence="7 8">Pup--protein ligase</fullName>
        <ecNumber evidence="7 8">6.3.1.19</ecNumber>
    </recommendedName>
    <alternativeName>
        <fullName evidence="7">Proteasome accessory factor A</fullName>
    </alternativeName>
    <alternativeName>
        <fullName evidence="7">Pup-conjugating enzyme</fullName>
    </alternativeName>
</protein>
<evidence type="ECO:0000256" key="8">
    <source>
        <dbReference type="NCBIfam" id="TIGR03686"/>
    </source>
</evidence>
<feature type="active site" description="Proton acceptor" evidence="7">
    <location>
        <position position="57"/>
    </location>
</feature>
<feature type="binding site" evidence="7">
    <location>
        <position position="9"/>
    </location>
    <ligand>
        <name>Mg(2+)</name>
        <dbReference type="ChEBI" id="CHEBI:18420"/>
    </ligand>
</feature>
<dbReference type="InterPro" id="IPR022279">
    <property type="entry name" value="Pup_ligase"/>
</dbReference>
<comment type="pathway">
    <text evidence="7">Protein modification; protein pupylation.</text>
</comment>
<evidence type="ECO:0000256" key="4">
    <source>
        <dbReference type="ARBA" id="ARBA00022786"/>
    </source>
</evidence>
<keyword evidence="10" id="KW-1185">Reference proteome</keyword>
<keyword evidence="6 7" id="KW-0460">Magnesium</keyword>
<dbReference type="HAMAP" id="MF_02111">
    <property type="entry name" value="Pup_ligase"/>
    <property type="match status" value="1"/>
</dbReference>
<evidence type="ECO:0000256" key="2">
    <source>
        <dbReference type="ARBA" id="ARBA00022723"/>
    </source>
</evidence>
<dbReference type="Pfam" id="PF03136">
    <property type="entry name" value="Pup_ligase"/>
    <property type="match status" value="1"/>
</dbReference>
<evidence type="ECO:0000256" key="6">
    <source>
        <dbReference type="ARBA" id="ARBA00022842"/>
    </source>
</evidence>
<proteinExistence type="inferred from homology"/>
<comment type="miscellaneous">
    <text evidence="7">The reaction mechanism probably proceeds via the activation of Pup by phosphorylation of its C-terminal glutamate, which is then subject to nucleophilic attack by the substrate lysine, resulting in an isopeptide bond and the release of phosphate as a good leaving group.</text>
</comment>
<comment type="function">
    <text evidence="7">Catalyzes the covalent attachment of the prokaryotic ubiquitin-like protein modifier Pup to the proteasomal substrate proteins, thereby targeting them for proteasomal degradation. This tagging system is termed pupylation. The ligation reaction involves the side-chain carboxylate of the C-terminal glutamate of Pup and the side-chain amino group of a substrate lysine.</text>
</comment>
<feature type="binding site" evidence="7">
    <location>
        <position position="55"/>
    </location>
    <ligand>
        <name>Mg(2+)</name>
        <dbReference type="ChEBI" id="CHEBI:18420"/>
    </ligand>
</feature>
<dbReference type="RefSeq" id="WP_037859616.1">
    <property type="nucleotide sequence ID" value="NZ_JBHRWR010000028.1"/>
</dbReference>
<keyword evidence="5 7" id="KW-0067">ATP-binding</keyword>
<reference evidence="10" key="1">
    <citation type="journal article" date="2019" name="Int. J. Syst. Evol. Microbiol.">
        <title>The Global Catalogue of Microorganisms (GCM) 10K type strain sequencing project: providing services to taxonomists for standard genome sequencing and annotation.</title>
        <authorList>
            <consortium name="The Broad Institute Genomics Platform"/>
            <consortium name="The Broad Institute Genome Sequencing Center for Infectious Disease"/>
            <person name="Wu L."/>
            <person name="Ma J."/>
        </authorList>
    </citation>
    <scope>NUCLEOTIDE SEQUENCE [LARGE SCALE GENOMIC DNA]</scope>
    <source>
        <strain evidence="10">CGMCC 4.7035</strain>
    </source>
</reference>
<dbReference type="GO" id="GO:0016874">
    <property type="term" value="F:ligase activity"/>
    <property type="evidence" value="ECO:0007669"/>
    <property type="project" value="UniProtKB-KW"/>
</dbReference>
<feature type="binding site" evidence="7">
    <location>
        <position position="66"/>
    </location>
    <ligand>
        <name>ATP</name>
        <dbReference type="ChEBI" id="CHEBI:30616"/>
    </ligand>
</feature>
<organism evidence="9 10">
    <name type="scientific">Streptomyces yaanensis</name>
    <dbReference type="NCBI Taxonomy" id="1142239"/>
    <lineage>
        <taxon>Bacteria</taxon>
        <taxon>Bacillati</taxon>
        <taxon>Actinomycetota</taxon>
        <taxon>Actinomycetes</taxon>
        <taxon>Kitasatosporales</taxon>
        <taxon>Streptomycetaceae</taxon>
        <taxon>Streptomyces</taxon>
    </lineage>
</organism>
<comment type="caution">
    <text evidence="9">The sequence shown here is derived from an EMBL/GenBank/DDBJ whole genome shotgun (WGS) entry which is preliminary data.</text>
</comment>
<evidence type="ECO:0000256" key="3">
    <source>
        <dbReference type="ARBA" id="ARBA00022741"/>
    </source>
</evidence>
<dbReference type="EC" id="6.3.1.19" evidence="7 8"/>
<gene>
    <name evidence="7 9" type="primary">pafA</name>
    <name evidence="9" type="ORF">ACFOZ0_28865</name>
</gene>
<dbReference type="PIRSF" id="PIRSF018077">
    <property type="entry name" value="UCP018077"/>
    <property type="match status" value="1"/>
</dbReference>
<evidence type="ECO:0000256" key="7">
    <source>
        <dbReference type="HAMAP-Rule" id="MF_02111"/>
    </source>
</evidence>
<dbReference type="Proteomes" id="UP001595701">
    <property type="component" value="Unassembled WGS sequence"/>
</dbReference>
<feature type="binding site" evidence="7">
    <location>
        <position position="53"/>
    </location>
    <ligand>
        <name>ATP</name>
        <dbReference type="ChEBI" id="CHEBI:30616"/>
    </ligand>
</feature>